<organism evidence="2 3">
    <name type="scientific">Sedimenticola selenatireducens</name>
    <dbReference type="NCBI Taxonomy" id="191960"/>
    <lineage>
        <taxon>Bacteria</taxon>
        <taxon>Pseudomonadati</taxon>
        <taxon>Pseudomonadota</taxon>
        <taxon>Gammaproteobacteria</taxon>
        <taxon>Chromatiales</taxon>
        <taxon>Sedimenticolaceae</taxon>
        <taxon>Sedimenticola</taxon>
    </lineage>
</organism>
<feature type="transmembrane region" description="Helical" evidence="1">
    <location>
        <begin position="200"/>
        <end position="220"/>
    </location>
</feature>
<evidence type="ECO:0000313" key="2">
    <source>
        <dbReference type="EMBL" id="PLX59878.1"/>
    </source>
</evidence>
<keyword evidence="1" id="KW-1133">Transmembrane helix</keyword>
<dbReference type="PANTHER" id="PTHR36434">
    <property type="entry name" value="MEMBRANE PROTEASE YUGP-RELATED"/>
    <property type="match status" value="1"/>
</dbReference>
<protein>
    <submittedName>
        <fullName evidence="2">Peptidase</fullName>
    </submittedName>
</protein>
<comment type="caution">
    <text evidence="2">The sequence shown here is derived from an EMBL/GenBank/DDBJ whole genome shotgun (WGS) entry which is preliminary data.</text>
</comment>
<dbReference type="EMBL" id="PKUN01000030">
    <property type="protein sequence ID" value="PLX59878.1"/>
    <property type="molecule type" value="Genomic_DNA"/>
</dbReference>
<reference evidence="2 3" key="1">
    <citation type="submission" date="2017-11" db="EMBL/GenBank/DDBJ databases">
        <title>Genome-resolved metagenomics identifies genetic mobility, metabolic interactions, and unexpected diversity in perchlorate-reducing communities.</title>
        <authorList>
            <person name="Barnum T.P."/>
            <person name="Figueroa I.A."/>
            <person name="Carlstrom C.I."/>
            <person name="Lucas L.N."/>
            <person name="Engelbrektson A.L."/>
            <person name="Coates J.D."/>
        </authorList>
    </citation>
    <scope>NUCLEOTIDE SEQUENCE [LARGE SCALE GENOMIC DNA]</scope>
    <source>
        <strain evidence="2">BM301</strain>
    </source>
</reference>
<dbReference type="InterPro" id="IPR007395">
    <property type="entry name" value="Zn_peptidase_2"/>
</dbReference>
<dbReference type="AlphaFoldDB" id="A0A2N6CS26"/>
<dbReference type="Pfam" id="PF04298">
    <property type="entry name" value="Zn_peptidase_2"/>
    <property type="match status" value="1"/>
</dbReference>
<name>A0A2N6CS26_9GAMM</name>
<dbReference type="PANTHER" id="PTHR36434:SF1">
    <property type="entry name" value="MEMBRANE PROTEASE YUGP-RELATED"/>
    <property type="match status" value="1"/>
</dbReference>
<feature type="transmembrane region" description="Helical" evidence="1">
    <location>
        <begin position="147"/>
        <end position="167"/>
    </location>
</feature>
<keyword evidence="1" id="KW-0472">Membrane</keyword>
<keyword evidence="1" id="KW-0812">Transmembrane</keyword>
<dbReference type="Proteomes" id="UP000235015">
    <property type="component" value="Unassembled WGS sequence"/>
</dbReference>
<gene>
    <name evidence="2" type="ORF">C0630_18405</name>
</gene>
<evidence type="ECO:0000256" key="1">
    <source>
        <dbReference type="SAM" id="Phobius"/>
    </source>
</evidence>
<sequence>MHFVILLVLLILLILGPQWWVRSVLSRYNREDRRFPGSGGELARHLLDRLSLEQVKVEDTSGGQGDHYDPESRCVRLTPENLHGRSLTAVVTASHEVGHVIQHALGYGPFRWRMRLVKIALVAERLGSFLLFAVPVLTLITKAPGAGVLMFLAAAATLGVGLLVQLITLPVEWDASFARAMPLLESGYLDKTQLPAARTILRACAFTYLASSLAGLLNFWRWMRLLRH</sequence>
<proteinExistence type="predicted"/>
<evidence type="ECO:0000313" key="3">
    <source>
        <dbReference type="Proteomes" id="UP000235015"/>
    </source>
</evidence>
<dbReference type="STRING" id="1111735.GCA_000428045_03189"/>
<dbReference type="RefSeq" id="WP_273440907.1">
    <property type="nucleotide sequence ID" value="NZ_PKUN01000030.1"/>
</dbReference>
<accession>A0A2N6CS26</accession>